<evidence type="ECO:0000313" key="1">
    <source>
        <dbReference type="EMBL" id="TVZ04739.1"/>
    </source>
</evidence>
<dbReference type="EMBL" id="RPFW01000002">
    <property type="protein sequence ID" value="TVZ04739.1"/>
    <property type="molecule type" value="Genomic_DNA"/>
</dbReference>
<name>A0A6P2BZZ6_9ACTN</name>
<gene>
    <name evidence="1" type="ORF">EAS64_08730</name>
</gene>
<comment type="caution">
    <text evidence="1">The sequence shown here is derived from an EMBL/GenBank/DDBJ whole genome shotgun (WGS) entry which is preliminary data.</text>
</comment>
<organism evidence="1 2">
    <name type="scientific">Trebonia kvetii</name>
    <dbReference type="NCBI Taxonomy" id="2480626"/>
    <lineage>
        <taxon>Bacteria</taxon>
        <taxon>Bacillati</taxon>
        <taxon>Actinomycetota</taxon>
        <taxon>Actinomycetes</taxon>
        <taxon>Streptosporangiales</taxon>
        <taxon>Treboniaceae</taxon>
        <taxon>Trebonia</taxon>
    </lineage>
</organism>
<protein>
    <submittedName>
        <fullName evidence="1">Uncharacterized protein</fullName>
    </submittedName>
</protein>
<dbReference type="OrthoDB" id="3428165at2"/>
<dbReference type="AlphaFoldDB" id="A0A6P2BZZ6"/>
<sequence length="129" mass="13662">MLLTGPAGLPEQASAGEVDDEQFIACARTLPPRAWPVISGLAERLPSSSQDFAGNLVPPPDDAARRQLLRALAIDAMRGAPERNFGVRLAFRNCHRVTVFAPGAPGGAYPEFASPRAQILSQSPQLVGC</sequence>
<dbReference type="Pfam" id="PF20704">
    <property type="entry name" value="KH_NucS_shadow"/>
    <property type="match status" value="1"/>
</dbReference>
<keyword evidence="2" id="KW-1185">Reference proteome</keyword>
<dbReference type="Proteomes" id="UP000460272">
    <property type="component" value="Unassembled WGS sequence"/>
</dbReference>
<proteinExistence type="predicted"/>
<accession>A0A6P2BZZ6</accession>
<reference evidence="1 2" key="1">
    <citation type="submission" date="2018-11" db="EMBL/GenBank/DDBJ databases">
        <title>Trebonia kvetii gen.nov., sp.nov., a novel acidophilic actinobacterium, and proposal of the new actinobacterial family Treboniaceae fam. nov.</title>
        <authorList>
            <person name="Rapoport D."/>
            <person name="Sagova-Mareckova M."/>
            <person name="Sedlacek I."/>
            <person name="Provaznik J."/>
            <person name="Kralova S."/>
            <person name="Pavlinic D."/>
            <person name="Benes V."/>
            <person name="Kopecky J."/>
        </authorList>
    </citation>
    <scope>NUCLEOTIDE SEQUENCE [LARGE SCALE GENOMIC DNA]</scope>
    <source>
        <strain evidence="1 2">15Tr583</strain>
    </source>
</reference>
<dbReference type="NCBIfam" id="NF040488">
    <property type="entry name" value="SCO5389_fam"/>
    <property type="match status" value="1"/>
</dbReference>
<evidence type="ECO:0000313" key="2">
    <source>
        <dbReference type="Proteomes" id="UP000460272"/>
    </source>
</evidence>
<dbReference type="RefSeq" id="WP_145852447.1">
    <property type="nucleotide sequence ID" value="NZ_RPFW01000002.1"/>
</dbReference>